<evidence type="ECO:0000256" key="1">
    <source>
        <dbReference type="SAM" id="Phobius"/>
    </source>
</evidence>
<protein>
    <recommendedName>
        <fullName evidence="4">Glycosyltransferase RgtA/B/C/D-like domain-containing protein</fullName>
    </recommendedName>
</protein>
<evidence type="ECO:0000313" key="2">
    <source>
        <dbReference type="EMBL" id="BDT60896.1"/>
    </source>
</evidence>
<feature type="transmembrane region" description="Helical" evidence="1">
    <location>
        <begin position="355"/>
        <end position="371"/>
    </location>
</feature>
<sequence>MLERWRFPLLVALSLCGLLAMYKPYYGGDVVEYAVATVAIADHGSPDIRPGDIARVRALLPGMFVEPYDLLERGMRAGEQQLYAAFVRGRDGDVFPVHYFGYSLLAAGPFKLFEALGVPPFKAFQAVNLAAVFMLALALRRFFGSEAKAWLGLGLFMLCGGALYLHWTSPECVSAALLLAGLLFYTSGAPLAGSVLAGLAGQQNPTILFFFVFAPLFKLWLDYDRTQGGLTGLRANLRAQLTRRNILGLAGGMAVFALPPLFNLWQFGVPNIIAKLFSDPSLVGAARLLSFYFDLNQGMIIGIPGLLLVLLLSLRRMDGRVRGVLLLAALMTLALALPALAVLNWNSGAAGVMRYAFWAAMPFLFALLVLLRRLPRWPQLAVVGLAASQAAAMVHAGSYEYVHFSPVASLLLEHAPQRYHPEPEIFAERAGHHDNYIRPDQVYTLQRGGAALKTLVNAANPHLDEQLCGRGASLAPDLPTVASTRGWRYIDGPLRCVAGAYVQRSFGFEALRAGEAVALVSGWSHLEANGPGWDGAWSLGARSRLRVEVDGGAVQALLINGNYLAPNRRTRVIVNGQDLGWHALDQAGPLALPAQLSQSARAATLDIELEHASPTSPGPGDPRLLAFFLREVSVRQHPSKP</sequence>
<feature type="transmembrane region" description="Helical" evidence="1">
    <location>
        <begin position="177"/>
        <end position="200"/>
    </location>
</feature>
<accession>A0ABM8CC96</accession>
<dbReference type="EMBL" id="AP026966">
    <property type="protein sequence ID" value="BDT60896.1"/>
    <property type="molecule type" value="Genomic_DNA"/>
</dbReference>
<evidence type="ECO:0000313" key="3">
    <source>
        <dbReference type="Proteomes" id="UP001163336"/>
    </source>
</evidence>
<feature type="transmembrane region" description="Helical" evidence="1">
    <location>
        <begin position="7"/>
        <end position="25"/>
    </location>
</feature>
<feature type="transmembrane region" description="Helical" evidence="1">
    <location>
        <begin position="149"/>
        <end position="165"/>
    </location>
</feature>
<proteinExistence type="predicted"/>
<dbReference type="RefSeq" id="WP_281910289.1">
    <property type="nucleotide sequence ID" value="NZ_AP026966.1"/>
</dbReference>
<keyword evidence="1" id="KW-1133">Transmembrane helix</keyword>
<reference evidence="2" key="1">
    <citation type="submission" date="2022-11" db="EMBL/GenBank/DDBJ databases">
        <title>Isolation and characterization of PLA-degrading bacterium Massilia sp. from Antarctic soil.</title>
        <authorList>
            <person name="Sato K."/>
            <person name="Gomez-Fuentes C."/>
            <person name="Ahmad S.A."/>
            <person name="Zulkharnain A."/>
        </authorList>
    </citation>
    <scope>NUCLEOTIDE SEQUENCE</scope>
    <source>
        <strain evidence="2">N-3</strain>
    </source>
</reference>
<feature type="transmembrane region" description="Helical" evidence="1">
    <location>
        <begin position="288"/>
        <end position="312"/>
    </location>
</feature>
<name>A0ABM8CC96_9BURK</name>
<gene>
    <name evidence="2" type="ORF">MasN3_43900</name>
</gene>
<feature type="transmembrane region" description="Helical" evidence="1">
    <location>
        <begin position="324"/>
        <end position="343"/>
    </location>
</feature>
<keyword evidence="1" id="KW-0472">Membrane</keyword>
<keyword evidence="1" id="KW-0812">Transmembrane</keyword>
<evidence type="ECO:0008006" key="4">
    <source>
        <dbReference type="Google" id="ProtNLM"/>
    </source>
</evidence>
<keyword evidence="3" id="KW-1185">Reference proteome</keyword>
<dbReference type="Proteomes" id="UP001163336">
    <property type="component" value="Chromosome"/>
</dbReference>
<organism evidence="2 3">
    <name type="scientific">Massilia varians</name>
    <dbReference type="NCBI Taxonomy" id="457921"/>
    <lineage>
        <taxon>Bacteria</taxon>
        <taxon>Pseudomonadati</taxon>
        <taxon>Pseudomonadota</taxon>
        <taxon>Betaproteobacteria</taxon>
        <taxon>Burkholderiales</taxon>
        <taxon>Oxalobacteraceae</taxon>
        <taxon>Telluria group</taxon>
        <taxon>Massilia</taxon>
    </lineage>
</organism>
<feature type="transmembrane region" description="Helical" evidence="1">
    <location>
        <begin position="244"/>
        <end position="268"/>
    </location>
</feature>
<feature type="transmembrane region" description="Helical" evidence="1">
    <location>
        <begin position="123"/>
        <end position="143"/>
    </location>
</feature>